<comment type="caution">
    <text evidence="2">The sequence shown here is derived from an EMBL/GenBank/DDBJ whole genome shotgun (WGS) entry which is preliminary data.</text>
</comment>
<dbReference type="AlphaFoldDB" id="A0A5B7G3I7"/>
<keyword evidence="3" id="KW-1185">Reference proteome</keyword>
<sequence length="99" mass="10695">MPLPPDTAVTRMKRRRSGRTDGRVVRTRNAAPRLPPHQAAASPSPGTRHPPHLTCTAARIWCDTGRPLPPGGGWERDAPASHSRLAPTLSALWLALTLV</sequence>
<accession>A0A5B7G3I7</accession>
<gene>
    <name evidence="2" type="ORF">E2C01_046119</name>
</gene>
<reference evidence="2 3" key="1">
    <citation type="submission" date="2019-05" db="EMBL/GenBank/DDBJ databases">
        <title>Another draft genome of Portunus trituberculatus and its Hox gene families provides insights of decapod evolution.</title>
        <authorList>
            <person name="Jeong J.-H."/>
            <person name="Song I."/>
            <person name="Kim S."/>
            <person name="Choi T."/>
            <person name="Kim D."/>
            <person name="Ryu S."/>
            <person name="Kim W."/>
        </authorList>
    </citation>
    <scope>NUCLEOTIDE SEQUENCE [LARGE SCALE GENOMIC DNA]</scope>
    <source>
        <tissue evidence="2">Muscle</tissue>
    </source>
</reference>
<dbReference type="EMBL" id="VSRR010010737">
    <property type="protein sequence ID" value="MPC52256.1"/>
    <property type="molecule type" value="Genomic_DNA"/>
</dbReference>
<evidence type="ECO:0000313" key="3">
    <source>
        <dbReference type="Proteomes" id="UP000324222"/>
    </source>
</evidence>
<organism evidence="2 3">
    <name type="scientific">Portunus trituberculatus</name>
    <name type="common">Swimming crab</name>
    <name type="synonym">Neptunus trituberculatus</name>
    <dbReference type="NCBI Taxonomy" id="210409"/>
    <lineage>
        <taxon>Eukaryota</taxon>
        <taxon>Metazoa</taxon>
        <taxon>Ecdysozoa</taxon>
        <taxon>Arthropoda</taxon>
        <taxon>Crustacea</taxon>
        <taxon>Multicrustacea</taxon>
        <taxon>Malacostraca</taxon>
        <taxon>Eumalacostraca</taxon>
        <taxon>Eucarida</taxon>
        <taxon>Decapoda</taxon>
        <taxon>Pleocyemata</taxon>
        <taxon>Brachyura</taxon>
        <taxon>Eubrachyura</taxon>
        <taxon>Portunoidea</taxon>
        <taxon>Portunidae</taxon>
        <taxon>Portuninae</taxon>
        <taxon>Portunus</taxon>
    </lineage>
</organism>
<name>A0A5B7G3I7_PORTR</name>
<protein>
    <submittedName>
        <fullName evidence="2">Uncharacterized protein</fullName>
    </submittedName>
</protein>
<proteinExistence type="predicted"/>
<dbReference type="Proteomes" id="UP000324222">
    <property type="component" value="Unassembled WGS sequence"/>
</dbReference>
<evidence type="ECO:0000256" key="1">
    <source>
        <dbReference type="SAM" id="MobiDB-lite"/>
    </source>
</evidence>
<feature type="region of interest" description="Disordered" evidence="1">
    <location>
        <begin position="1"/>
        <end position="52"/>
    </location>
</feature>
<evidence type="ECO:0000313" key="2">
    <source>
        <dbReference type="EMBL" id="MPC52256.1"/>
    </source>
</evidence>